<feature type="transmembrane region" description="Helical" evidence="1">
    <location>
        <begin position="138"/>
        <end position="163"/>
    </location>
</feature>
<dbReference type="Proteomes" id="UP000318704">
    <property type="component" value="Chromosome"/>
</dbReference>
<keyword evidence="1" id="KW-0812">Transmembrane</keyword>
<dbReference type="KEGG" id="gaw:V144x_14660"/>
<accession>A0A517VSL8</accession>
<organism evidence="2 3">
    <name type="scientific">Gimesia aquarii</name>
    <dbReference type="NCBI Taxonomy" id="2527964"/>
    <lineage>
        <taxon>Bacteria</taxon>
        <taxon>Pseudomonadati</taxon>
        <taxon>Planctomycetota</taxon>
        <taxon>Planctomycetia</taxon>
        <taxon>Planctomycetales</taxon>
        <taxon>Planctomycetaceae</taxon>
        <taxon>Gimesia</taxon>
    </lineage>
</organism>
<dbReference type="EMBL" id="CP037920">
    <property type="protein sequence ID" value="QDT96014.1"/>
    <property type="molecule type" value="Genomic_DNA"/>
</dbReference>
<evidence type="ECO:0000313" key="2">
    <source>
        <dbReference type="EMBL" id="QDT96014.1"/>
    </source>
</evidence>
<keyword evidence="1" id="KW-0472">Membrane</keyword>
<sequence length="164" mass="16406">MSDSQAIGFLGGFLCAIVIILPIALLIGAVILRAAISMFNKLAGKGSGEEGQDLVPEPSMLKAMGILLITGVANAIIGAILGAIGAATGLIQAGEGGAKAGFDLTLNLISLPFTFLVSSALLAALLPTTFKRGMGVALCQYIVTILVGLAIGLIAVIIGLAFAV</sequence>
<feature type="transmembrane region" description="Helical" evidence="1">
    <location>
        <begin position="66"/>
        <end position="92"/>
    </location>
</feature>
<feature type="transmembrane region" description="Helical" evidence="1">
    <location>
        <begin position="6"/>
        <end position="32"/>
    </location>
</feature>
<evidence type="ECO:0000313" key="3">
    <source>
        <dbReference type="Proteomes" id="UP000318704"/>
    </source>
</evidence>
<keyword evidence="1" id="KW-1133">Transmembrane helix</keyword>
<proteinExistence type="predicted"/>
<feature type="transmembrane region" description="Helical" evidence="1">
    <location>
        <begin position="104"/>
        <end position="126"/>
    </location>
</feature>
<dbReference type="AlphaFoldDB" id="A0A517VSL8"/>
<evidence type="ECO:0000256" key="1">
    <source>
        <dbReference type="SAM" id="Phobius"/>
    </source>
</evidence>
<reference evidence="2 3" key="1">
    <citation type="submission" date="2019-03" db="EMBL/GenBank/DDBJ databases">
        <title>Deep-cultivation of Planctomycetes and their phenomic and genomic characterization uncovers novel biology.</title>
        <authorList>
            <person name="Wiegand S."/>
            <person name="Jogler M."/>
            <person name="Boedeker C."/>
            <person name="Pinto D."/>
            <person name="Vollmers J."/>
            <person name="Rivas-Marin E."/>
            <person name="Kohn T."/>
            <person name="Peeters S.H."/>
            <person name="Heuer A."/>
            <person name="Rast P."/>
            <person name="Oberbeckmann S."/>
            <person name="Bunk B."/>
            <person name="Jeske O."/>
            <person name="Meyerdierks A."/>
            <person name="Storesund J.E."/>
            <person name="Kallscheuer N."/>
            <person name="Luecker S."/>
            <person name="Lage O.M."/>
            <person name="Pohl T."/>
            <person name="Merkel B.J."/>
            <person name="Hornburger P."/>
            <person name="Mueller R.-W."/>
            <person name="Bruemmer F."/>
            <person name="Labrenz M."/>
            <person name="Spormann A.M."/>
            <person name="Op den Camp H."/>
            <person name="Overmann J."/>
            <person name="Amann R."/>
            <person name="Jetten M.S.M."/>
            <person name="Mascher T."/>
            <person name="Medema M.H."/>
            <person name="Devos D.P."/>
            <person name="Kaster A.-K."/>
            <person name="Ovreas L."/>
            <person name="Rohde M."/>
            <person name="Galperin M.Y."/>
            <person name="Jogler C."/>
        </authorList>
    </citation>
    <scope>NUCLEOTIDE SEQUENCE [LARGE SCALE GENOMIC DNA]</scope>
    <source>
        <strain evidence="2 3">V144</strain>
    </source>
</reference>
<dbReference type="RefSeq" id="WP_144983437.1">
    <property type="nucleotide sequence ID" value="NZ_CP037920.1"/>
</dbReference>
<gene>
    <name evidence="2" type="ORF">V144x_14660</name>
</gene>
<name>A0A517VSL8_9PLAN</name>
<protein>
    <submittedName>
        <fullName evidence="2">Uncharacterized protein</fullName>
    </submittedName>
</protein>